<evidence type="ECO:0000259" key="1">
    <source>
        <dbReference type="PROSITE" id="PS50878"/>
    </source>
</evidence>
<dbReference type="InterPro" id="IPR043502">
    <property type="entry name" value="DNA/RNA_pol_sf"/>
</dbReference>
<evidence type="ECO:0000313" key="2">
    <source>
        <dbReference type="EMBL" id="VEP14855.1"/>
    </source>
</evidence>
<dbReference type="OrthoDB" id="416072at2"/>
<dbReference type="InterPro" id="IPR051083">
    <property type="entry name" value="GrpII_Intron_Splice-Mob/Def"/>
</dbReference>
<keyword evidence="3" id="KW-1185">Reference proteome</keyword>
<dbReference type="InterPro" id="IPR000477">
    <property type="entry name" value="RT_dom"/>
</dbReference>
<dbReference type="CDD" id="cd01651">
    <property type="entry name" value="RT_G2_intron"/>
    <property type="match status" value="1"/>
</dbReference>
<accession>A0A563VTX7</accession>
<keyword evidence="2" id="KW-0808">Transferase</keyword>
<dbReference type="InterPro" id="IPR013597">
    <property type="entry name" value="Mat_intron_G2"/>
</dbReference>
<dbReference type="PROSITE" id="PS50878">
    <property type="entry name" value="RT_POL"/>
    <property type="match status" value="1"/>
</dbReference>
<dbReference type="GO" id="GO:0003964">
    <property type="term" value="F:RNA-directed DNA polymerase activity"/>
    <property type="evidence" value="ECO:0007669"/>
    <property type="project" value="UniProtKB-KW"/>
</dbReference>
<keyword evidence="2" id="KW-0695">RNA-directed DNA polymerase</keyword>
<proteinExistence type="predicted"/>
<sequence length="462" mass="53066">MNELNQTTYEWQNIPWRKLERSVYKLQKRIYQASGRGDILTVHKLQRLMVNSWSAKCLAVRKVTQDNQGKKTAGVDGVKSLSPEARLNLVGQLKLGHKVKPVRRVWIPKPGKTEKRPLGIPTIYDRALQALVKLALEPQWEALFEPNSYGFRPGRSCHDAIEAIHIAISQKPKYVLDADIAQCFDKINHQVLLDKLQTFPKFRQQIKAWLKAGIMDNGELEPSLAGVPQGGTLSPLLANIALHGMEKLVKDFAEGLKLFYPNGNYLSKERKRRSLHLIRYADDFVCMHEEKEVVLKCKEIIAEWLGTLGLSLKPSKTRLVHTLKSYQGSSPGFDFLGFNIRQYPVGKYHSRRGYKTLIKPSKDSQQTHYQKLKQTIDKRKAVSQADLIAALNPIIKGWSNYFSSVCSQKIFNRLDDLVYKKISRWAKRRHPWVFPIFVLTCGATPRRRKTQGNAHQDRDDYR</sequence>
<dbReference type="AlphaFoldDB" id="A0A563VTX7"/>
<protein>
    <submittedName>
        <fullName evidence="2">RNA-directed DNA polymerase</fullName>
    </submittedName>
</protein>
<organism evidence="2 3">
    <name type="scientific">Hyella patelloides LEGE 07179</name>
    <dbReference type="NCBI Taxonomy" id="945734"/>
    <lineage>
        <taxon>Bacteria</taxon>
        <taxon>Bacillati</taxon>
        <taxon>Cyanobacteriota</taxon>
        <taxon>Cyanophyceae</taxon>
        <taxon>Pleurocapsales</taxon>
        <taxon>Hyellaceae</taxon>
        <taxon>Hyella</taxon>
    </lineage>
</organism>
<dbReference type="Pfam" id="PF08388">
    <property type="entry name" value="GIIM"/>
    <property type="match status" value="1"/>
</dbReference>
<dbReference type="Proteomes" id="UP000320055">
    <property type="component" value="Unassembled WGS sequence"/>
</dbReference>
<dbReference type="PANTHER" id="PTHR34047:SF10">
    <property type="entry name" value="GROUP II INTRON-ASSOCIATED OPEN READING FRAME"/>
    <property type="match status" value="1"/>
</dbReference>
<reference evidence="2 3" key="1">
    <citation type="submission" date="2019-01" db="EMBL/GenBank/DDBJ databases">
        <authorList>
            <person name="Brito A."/>
        </authorList>
    </citation>
    <scope>NUCLEOTIDE SEQUENCE [LARGE SCALE GENOMIC DNA]</scope>
    <source>
        <strain evidence="2">1</strain>
    </source>
</reference>
<name>A0A563VTX7_9CYAN</name>
<keyword evidence="2" id="KW-0548">Nucleotidyltransferase</keyword>
<dbReference type="PANTHER" id="PTHR34047">
    <property type="entry name" value="NUCLEAR INTRON MATURASE 1, MITOCHONDRIAL-RELATED"/>
    <property type="match status" value="1"/>
</dbReference>
<dbReference type="Pfam" id="PF00078">
    <property type="entry name" value="RVT_1"/>
    <property type="match status" value="1"/>
</dbReference>
<dbReference type="NCBIfam" id="TIGR04416">
    <property type="entry name" value="group_II_RT_mat"/>
    <property type="match status" value="1"/>
</dbReference>
<gene>
    <name evidence="2" type="ORF">H1P_2910016</name>
</gene>
<evidence type="ECO:0000313" key="3">
    <source>
        <dbReference type="Proteomes" id="UP000320055"/>
    </source>
</evidence>
<dbReference type="InterPro" id="IPR030931">
    <property type="entry name" value="Group_II_RT_mat"/>
</dbReference>
<dbReference type="RefSeq" id="WP_144873667.1">
    <property type="nucleotide sequence ID" value="NZ_LR214033.1"/>
</dbReference>
<dbReference type="InterPro" id="IPR025960">
    <property type="entry name" value="RVT_N"/>
</dbReference>
<dbReference type="Pfam" id="PF13655">
    <property type="entry name" value="RVT_N"/>
    <property type="match status" value="1"/>
</dbReference>
<dbReference type="EMBL" id="CAACVJ010000214">
    <property type="protein sequence ID" value="VEP14855.1"/>
    <property type="molecule type" value="Genomic_DNA"/>
</dbReference>
<feature type="domain" description="Reverse transcriptase" evidence="1">
    <location>
        <begin position="88"/>
        <end position="340"/>
    </location>
</feature>
<dbReference type="SUPFAM" id="SSF56672">
    <property type="entry name" value="DNA/RNA polymerases"/>
    <property type="match status" value="1"/>
</dbReference>